<organism evidence="2 4">
    <name type="scientific">Naasia lichenicola</name>
    <dbReference type="NCBI Taxonomy" id="2565933"/>
    <lineage>
        <taxon>Bacteria</taxon>
        <taxon>Bacillati</taxon>
        <taxon>Actinomycetota</taxon>
        <taxon>Actinomycetes</taxon>
        <taxon>Micrococcales</taxon>
        <taxon>Microbacteriaceae</taxon>
        <taxon>Naasia</taxon>
    </lineage>
</organism>
<dbReference type="InterPro" id="IPR006626">
    <property type="entry name" value="PbH1"/>
</dbReference>
<dbReference type="AlphaFoldDB" id="A0A4S4FKU9"/>
<feature type="region of interest" description="Disordered" evidence="1">
    <location>
        <begin position="227"/>
        <end position="312"/>
    </location>
</feature>
<dbReference type="OrthoDB" id="505641at2"/>
<keyword evidence="4" id="KW-1185">Reference proteome</keyword>
<dbReference type="EMBL" id="SSSM01000003">
    <property type="protein sequence ID" value="THG32028.1"/>
    <property type="molecule type" value="Genomic_DNA"/>
</dbReference>
<reference evidence="2 4" key="1">
    <citation type="submission" date="2019-04" db="EMBL/GenBank/DDBJ databases">
        <authorList>
            <person name="Jiang L."/>
        </authorList>
    </citation>
    <scope>NUCLEOTIDE SEQUENCE [LARGE SCALE GENOMIC DNA]</scope>
    <source>
        <strain evidence="2 4">YIM 131853</strain>
    </source>
</reference>
<dbReference type="RefSeq" id="WP_136427148.1">
    <property type="nucleotide sequence ID" value="NZ_SSSM01000003.1"/>
</dbReference>
<dbReference type="SUPFAM" id="SSF51126">
    <property type="entry name" value="Pectin lyase-like"/>
    <property type="match status" value="1"/>
</dbReference>
<evidence type="ECO:0000313" key="4">
    <source>
        <dbReference type="Proteomes" id="UP000309133"/>
    </source>
</evidence>
<comment type="caution">
    <text evidence="2">The sequence shown here is derived from an EMBL/GenBank/DDBJ whole genome shotgun (WGS) entry which is preliminary data.</text>
</comment>
<dbReference type="EMBL" id="SSSM01000004">
    <property type="protein sequence ID" value="THG30791.1"/>
    <property type="molecule type" value="Genomic_DNA"/>
</dbReference>
<name>A0A4S4FKU9_9MICO</name>
<evidence type="ECO:0000313" key="2">
    <source>
        <dbReference type="EMBL" id="THG30791.1"/>
    </source>
</evidence>
<dbReference type="InterPro" id="IPR011050">
    <property type="entry name" value="Pectin_lyase_fold/virulence"/>
</dbReference>
<accession>A0A4S4FKU9</accession>
<feature type="compositionally biased region" description="Low complexity" evidence="1">
    <location>
        <begin position="239"/>
        <end position="275"/>
    </location>
</feature>
<evidence type="ECO:0000256" key="1">
    <source>
        <dbReference type="SAM" id="MobiDB-lite"/>
    </source>
</evidence>
<proteinExistence type="predicted"/>
<sequence length="559" mass="56694">MRSQHRAPSQRIRSGYSRFGLSGRAKALVGLGSALALVGGLSVATMVIADPQYVALCGADDCASTSVSASGEPSADPTVAVVALDPAATEVSLVNHNAVGTTIVSILGYFDSSNPAAEGASYSAADESLNLQYQLGSDEKRTVRLPSVPSDAKTVLVKLGGRDTATMSTEKAKSKCAMVGITSAGTVTGEQVRDALHHRAVATATPGTPTPSVVPGENDVVDDIIDDVTDGLGLGGSTGPTATPSPTATATPVPTATATASPEPAPAPAETAAPTPSTPSTPSAPTPPTTPAPAPSTGSGSGSGSSNPAGQFGVPAGTKLTVVYGDQTVTQAGAVIDSLDIHGRVIIRANNVTIKNSIVRGTDSGGKYGLVDNMKGYSGLKVLDTEIVPTNPNWTNNGIMGWNFELHGVNIHGTVDQVSVAGSNVVVADSWLHDSIFYADDPDHTDGSHQDNIEIVSGDNILVTGNTMTGTNNAAIQVTQDRGKVSNLTITKNFMDNGDCQINISEKDKGPISGITISNNTFGVNGNIRGCGVVGPTSTIVNLISNLFSNGGSVVVKKG</sequence>
<evidence type="ECO:0008006" key="5">
    <source>
        <dbReference type="Google" id="ProtNLM"/>
    </source>
</evidence>
<gene>
    <name evidence="3" type="ORF">E6C64_08280</name>
    <name evidence="2" type="ORF">E6C64_09135</name>
</gene>
<dbReference type="Proteomes" id="UP000309133">
    <property type="component" value="Unassembled WGS sequence"/>
</dbReference>
<evidence type="ECO:0000313" key="3">
    <source>
        <dbReference type="EMBL" id="THG32028.1"/>
    </source>
</evidence>
<dbReference type="SMART" id="SM00710">
    <property type="entry name" value="PbH1"/>
    <property type="match status" value="4"/>
</dbReference>
<feature type="compositionally biased region" description="Pro residues" evidence="1">
    <location>
        <begin position="276"/>
        <end position="294"/>
    </location>
</feature>
<protein>
    <recommendedName>
        <fullName evidence="5">Right handed beta helix domain-containing protein</fullName>
    </recommendedName>
</protein>